<evidence type="ECO:0000256" key="1">
    <source>
        <dbReference type="ARBA" id="ARBA00004141"/>
    </source>
</evidence>
<comment type="subcellular location">
    <subcellularLocation>
        <location evidence="1">Membrane</location>
        <topology evidence="1">Multi-pass membrane protein</topology>
    </subcellularLocation>
</comment>
<feature type="transmembrane region" description="Helical" evidence="5">
    <location>
        <begin position="63"/>
        <end position="83"/>
    </location>
</feature>
<feature type="transmembrane region" description="Helical" evidence="5">
    <location>
        <begin position="27"/>
        <end position="51"/>
    </location>
</feature>
<accession>T0HRZ7</accession>
<evidence type="ECO:0000313" key="7">
    <source>
        <dbReference type="EMBL" id="EQB19156.1"/>
    </source>
</evidence>
<feature type="transmembrane region" description="Helical" evidence="5">
    <location>
        <begin position="152"/>
        <end position="172"/>
    </location>
</feature>
<evidence type="ECO:0000313" key="8">
    <source>
        <dbReference type="Proteomes" id="UP000015527"/>
    </source>
</evidence>
<protein>
    <recommendedName>
        <fullName evidence="6">Major facilitator superfamily (MFS) profile domain-containing protein</fullName>
    </recommendedName>
</protein>
<organism evidence="7 8">
    <name type="scientific">Novosphingobium lindaniclasticum LE124</name>
    <dbReference type="NCBI Taxonomy" id="1096930"/>
    <lineage>
        <taxon>Bacteria</taxon>
        <taxon>Pseudomonadati</taxon>
        <taxon>Pseudomonadota</taxon>
        <taxon>Alphaproteobacteria</taxon>
        <taxon>Sphingomonadales</taxon>
        <taxon>Sphingomonadaceae</taxon>
        <taxon>Novosphingobium</taxon>
    </lineage>
</organism>
<dbReference type="AlphaFoldDB" id="T0HRZ7"/>
<feature type="domain" description="Major facilitator superfamily (MFS) profile" evidence="6">
    <location>
        <begin position="29"/>
        <end position="441"/>
    </location>
</feature>
<feature type="transmembrane region" description="Helical" evidence="5">
    <location>
        <begin position="352"/>
        <end position="375"/>
    </location>
</feature>
<dbReference type="InterPro" id="IPR020846">
    <property type="entry name" value="MFS_dom"/>
</dbReference>
<evidence type="ECO:0000256" key="5">
    <source>
        <dbReference type="SAM" id="Phobius"/>
    </source>
</evidence>
<feature type="transmembrane region" description="Helical" evidence="5">
    <location>
        <begin position="387"/>
        <end position="410"/>
    </location>
</feature>
<dbReference type="Gene3D" id="1.20.1250.20">
    <property type="entry name" value="MFS general substrate transporter like domains"/>
    <property type="match status" value="1"/>
</dbReference>
<sequence>MTMASVTAAGSPGIGIGGEEKMSIFQIAAISVCVLINALDGFDVLAVAFTAPAISREWGLSPTQVGGLFSAGLAGMGIGAFTISPLGDKWGRRPAILLCLALLAGGMFASAFSGDLSQLAATRIVTGLGIGGILASINTVVAEYASARRRSLAISCMALGYPVGATVGALAAVPLIEALGWRSIYMLGAVAAALLVPLVLWLLPESIQFLAARRPAGALDKINRVQRKLGRPPLDRLPPVPAGAAGRRAGFADLFRGDMLTSTILVMLLNMSVMATVYFAISWTPKILSELGFSDSIGIYASMMMNVAGAIGCLLFGLMANRFGLRNLSAAVFVGMGLALTAYGLAPPRAVALIAAAFITGFFLNTAITCLYTILPQVFPPEMRATGTGIGLGGGRIGAVAGPYLAGMLIAAGWSRAAYCIALAVPMLAAIAIVAALPIGKNGVSSEAK</sequence>
<keyword evidence="4 5" id="KW-0472">Membrane</keyword>
<evidence type="ECO:0000256" key="3">
    <source>
        <dbReference type="ARBA" id="ARBA00022989"/>
    </source>
</evidence>
<dbReference type="Proteomes" id="UP000015527">
    <property type="component" value="Unassembled WGS sequence"/>
</dbReference>
<feature type="transmembrane region" description="Helical" evidence="5">
    <location>
        <begin position="416"/>
        <end position="439"/>
    </location>
</feature>
<reference evidence="7 8" key="1">
    <citation type="journal article" date="2013" name="Genome Announc.">
        <title>Genome Sequence of Novosphingobium lindaniclasticum LE124T, Isolated from a Hexachlorocyclohexane Dumpsite.</title>
        <authorList>
            <person name="Saxena A."/>
            <person name="Nayyar N."/>
            <person name="Sangwan N."/>
            <person name="Kumari R."/>
            <person name="Khurana J.P."/>
            <person name="Lal R."/>
        </authorList>
    </citation>
    <scope>NUCLEOTIDE SEQUENCE [LARGE SCALE GENOMIC DNA]</scope>
    <source>
        <strain evidence="7 8">LE124</strain>
    </source>
</reference>
<feature type="transmembrane region" description="Helical" evidence="5">
    <location>
        <begin position="297"/>
        <end position="316"/>
    </location>
</feature>
<evidence type="ECO:0000256" key="2">
    <source>
        <dbReference type="ARBA" id="ARBA00022692"/>
    </source>
</evidence>
<dbReference type="GO" id="GO:0046943">
    <property type="term" value="F:carboxylic acid transmembrane transporter activity"/>
    <property type="evidence" value="ECO:0007669"/>
    <property type="project" value="TreeGrafter"/>
</dbReference>
<keyword evidence="3 5" id="KW-1133">Transmembrane helix</keyword>
<dbReference type="PANTHER" id="PTHR23508:SF10">
    <property type="entry name" value="CARBOXYLIC ACID TRANSPORTER PROTEIN HOMOLOG"/>
    <property type="match status" value="1"/>
</dbReference>
<feature type="transmembrane region" description="Helical" evidence="5">
    <location>
        <begin position="328"/>
        <end position="346"/>
    </location>
</feature>
<feature type="transmembrane region" description="Helical" evidence="5">
    <location>
        <begin position="184"/>
        <end position="203"/>
    </location>
</feature>
<feature type="transmembrane region" description="Helical" evidence="5">
    <location>
        <begin position="264"/>
        <end position="285"/>
    </location>
</feature>
<evidence type="ECO:0000259" key="6">
    <source>
        <dbReference type="PROSITE" id="PS50850"/>
    </source>
</evidence>
<dbReference type="InterPro" id="IPR011701">
    <property type="entry name" value="MFS"/>
</dbReference>
<dbReference type="PATRIC" id="fig|1096930.3.peg.524"/>
<evidence type="ECO:0000256" key="4">
    <source>
        <dbReference type="ARBA" id="ARBA00023136"/>
    </source>
</evidence>
<dbReference type="eggNOG" id="COG2271">
    <property type="taxonomic scope" value="Bacteria"/>
</dbReference>
<dbReference type="InterPro" id="IPR036259">
    <property type="entry name" value="MFS_trans_sf"/>
</dbReference>
<keyword evidence="2 5" id="KW-0812">Transmembrane</keyword>
<dbReference type="Pfam" id="PF07690">
    <property type="entry name" value="MFS_1"/>
    <property type="match status" value="1"/>
</dbReference>
<dbReference type="GO" id="GO:0005886">
    <property type="term" value="C:plasma membrane"/>
    <property type="evidence" value="ECO:0007669"/>
    <property type="project" value="TreeGrafter"/>
</dbReference>
<name>T0HRZ7_9SPHN</name>
<feature type="transmembrane region" description="Helical" evidence="5">
    <location>
        <begin position="95"/>
        <end position="112"/>
    </location>
</feature>
<gene>
    <name evidence="7" type="ORF">L284_02675</name>
</gene>
<dbReference type="PANTHER" id="PTHR23508">
    <property type="entry name" value="CARBOXYLIC ACID TRANSPORTER PROTEIN HOMOLOG"/>
    <property type="match status" value="1"/>
</dbReference>
<dbReference type="SUPFAM" id="SSF103473">
    <property type="entry name" value="MFS general substrate transporter"/>
    <property type="match status" value="1"/>
</dbReference>
<proteinExistence type="predicted"/>
<keyword evidence="8" id="KW-1185">Reference proteome</keyword>
<dbReference type="EMBL" id="ATHL01000024">
    <property type="protein sequence ID" value="EQB19156.1"/>
    <property type="molecule type" value="Genomic_DNA"/>
</dbReference>
<dbReference type="PROSITE" id="PS50850">
    <property type="entry name" value="MFS"/>
    <property type="match status" value="1"/>
</dbReference>
<comment type="caution">
    <text evidence="7">The sequence shown here is derived from an EMBL/GenBank/DDBJ whole genome shotgun (WGS) entry which is preliminary data.</text>
</comment>
<feature type="transmembrane region" description="Helical" evidence="5">
    <location>
        <begin position="124"/>
        <end position="145"/>
    </location>
</feature>